<gene>
    <name evidence="2" type="ORF">QBC40DRAFT_306018</name>
</gene>
<accession>A0AAN7AWD3</accession>
<reference evidence="2" key="2">
    <citation type="submission" date="2023-05" db="EMBL/GenBank/DDBJ databases">
        <authorList>
            <consortium name="Lawrence Berkeley National Laboratory"/>
            <person name="Steindorff A."/>
            <person name="Hensen N."/>
            <person name="Bonometti L."/>
            <person name="Westerberg I."/>
            <person name="Brannstrom I.O."/>
            <person name="Guillou S."/>
            <person name="Cros-Aarteil S."/>
            <person name="Calhoun S."/>
            <person name="Haridas S."/>
            <person name="Kuo A."/>
            <person name="Mondo S."/>
            <person name="Pangilinan J."/>
            <person name="Riley R."/>
            <person name="Labutti K."/>
            <person name="Andreopoulos B."/>
            <person name="Lipzen A."/>
            <person name="Chen C."/>
            <person name="Yanf M."/>
            <person name="Daum C."/>
            <person name="Ng V."/>
            <person name="Clum A."/>
            <person name="Ohm R."/>
            <person name="Martin F."/>
            <person name="Silar P."/>
            <person name="Natvig D."/>
            <person name="Lalanne C."/>
            <person name="Gautier V."/>
            <person name="Ament-Velasquez S.L."/>
            <person name="Kruys A."/>
            <person name="Hutchinson M.I."/>
            <person name="Powell A.J."/>
            <person name="Barry K."/>
            <person name="Miller A.N."/>
            <person name="Grigoriev I.V."/>
            <person name="Debuchy R."/>
            <person name="Gladieux P."/>
            <person name="Thoren M.H."/>
            <person name="Johannesson H."/>
        </authorList>
    </citation>
    <scope>NUCLEOTIDE SEQUENCE</scope>
    <source>
        <strain evidence="2">CBS 315.58</strain>
    </source>
</reference>
<dbReference type="AlphaFoldDB" id="A0AAN7AWD3"/>
<feature type="region of interest" description="Disordered" evidence="1">
    <location>
        <begin position="346"/>
        <end position="366"/>
    </location>
</feature>
<dbReference type="Proteomes" id="UP001303160">
    <property type="component" value="Unassembled WGS sequence"/>
</dbReference>
<dbReference type="EMBL" id="MU863908">
    <property type="protein sequence ID" value="KAK4201369.1"/>
    <property type="molecule type" value="Genomic_DNA"/>
</dbReference>
<evidence type="ECO:0000313" key="3">
    <source>
        <dbReference type="Proteomes" id="UP001303160"/>
    </source>
</evidence>
<name>A0AAN7AWD3_9PEZI</name>
<sequence>MAQIAALIDESYHEVRGSAPHARLRRPLFTSSVGSQSEKVSFVLPYFDTENIHQYLNRSDKPNANHRRMQQLKKEYHQGGSTTKDLHLPYTLDQSYYLQFCGTLCLEHNRHQKNNLVMVKQLWLWKIDTDTFITAFPDRCNGNDKPDLLAYISQVMGQNHPISLESMIIQLLQLVVGFVDALNNAGLDENLFDIFEQSIAYRDTAQLLNQNRMLEEERMCDITQEIEHLREIKNIRDELKIIERVLEDQMAVITQYNKRRGDLPTEAFNRLTALMQSLDFRLSKVRRLTKDAEVVESSLNHLLDLKQKQGNLNEARDTRTLRERWRRLKEWWAKIYGSGEWKTVAETRPEGEVDEEKEVEVGQPGV</sequence>
<evidence type="ECO:0000256" key="1">
    <source>
        <dbReference type="SAM" id="MobiDB-lite"/>
    </source>
</evidence>
<comment type="caution">
    <text evidence="2">The sequence shown here is derived from an EMBL/GenBank/DDBJ whole genome shotgun (WGS) entry which is preliminary data.</text>
</comment>
<organism evidence="2 3">
    <name type="scientific">Triangularia verruculosa</name>
    <dbReference type="NCBI Taxonomy" id="2587418"/>
    <lineage>
        <taxon>Eukaryota</taxon>
        <taxon>Fungi</taxon>
        <taxon>Dikarya</taxon>
        <taxon>Ascomycota</taxon>
        <taxon>Pezizomycotina</taxon>
        <taxon>Sordariomycetes</taxon>
        <taxon>Sordariomycetidae</taxon>
        <taxon>Sordariales</taxon>
        <taxon>Podosporaceae</taxon>
        <taxon>Triangularia</taxon>
    </lineage>
</organism>
<evidence type="ECO:0000313" key="2">
    <source>
        <dbReference type="EMBL" id="KAK4201369.1"/>
    </source>
</evidence>
<protein>
    <submittedName>
        <fullName evidence="2">Uncharacterized protein</fullName>
    </submittedName>
</protein>
<reference evidence="2" key="1">
    <citation type="journal article" date="2023" name="Mol. Phylogenet. Evol.">
        <title>Genome-scale phylogeny and comparative genomics of the fungal order Sordariales.</title>
        <authorList>
            <person name="Hensen N."/>
            <person name="Bonometti L."/>
            <person name="Westerberg I."/>
            <person name="Brannstrom I.O."/>
            <person name="Guillou S."/>
            <person name="Cros-Aarteil S."/>
            <person name="Calhoun S."/>
            <person name="Haridas S."/>
            <person name="Kuo A."/>
            <person name="Mondo S."/>
            <person name="Pangilinan J."/>
            <person name="Riley R."/>
            <person name="LaButti K."/>
            <person name="Andreopoulos B."/>
            <person name="Lipzen A."/>
            <person name="Chen C."/>
            <person name="Yan M."/>
            <person name="Daum C."/>
            <person name="Ng V."/>
            <person name="Clum A."/>
            <person name="Steindorff A."/>
            <person name="Ohm R.A."/>
            <person name="Martin F."/>
            <person name="Silar P."/>
            <person name="Natvig D.O."/>
            <person name="Lalanne C."/>
            <person name="Gautier V."/>
            <person name="Ament-Velasquez S.L."/>
            <person name="Kruys A."/>
            <person name="Hutchinson M.I."/>
            <person name="Powell A.J."/>
            <person name="Barry K."/>
            <person name="Miller A.N."/>
            <person name="Grigoriev I.V."/>
            <person name="Debuchy R."/>
            <person name="Gladieux P."/>
            <person name="Hiltunen Thoren M."/>
            <person name="Johannesson H."/>
        </authorList>
    </citation>
    <scope>NUCLEOTIDE SEQUENCE</scope>
    <source>
        <strain evidence="2">CBS 315.58</strain>
    </source>
</reference>
<proteinExistence type="predicted"/>
<keyword evidence="3" id="KW-1185">Reference proteome</keyword>